<dbReference type="SUPFAM" id="SSF55785">
    <property type="entry name" value="PYP-like sensor domain (PAS domain)"/>
    <property type="match status" value="1"/>
</dbReference>
<dbReference type="RefSeq" id="WP_058636518.1">
    <property type="nucleotide sequence ID" value="NZ_LDPZ01000062.1"/>
</dbReference>
<organism evidence="3 4">
    <name type="scientific">Aureimonas ureilytica</name>
    <dbReference type="NCBI Taxonomy" id="401562"/>
    <lineage>
        <taxon>Bacteria</taxon>
        <taxon>Pseudomonadati</taxon>
        <taxon>Pseudomonadota</taxon>
        <taxon>Alphaproteobacteria</taxon>
        <taxon>Hyphomicrobiales</taxon>
        <taxon>Aurantimonadaceae</taxon>
        <taxon>Aureimonas</taxon>
    </lineage>
</organism>
<comment type="caution">
    <text evidence="3">The sequence shown here is derived from an EMBL/GenBank/DDBJ whole genome shotgun (WGS) entry which is preliminary data.</text>
</comment>
<dbReference type="EMBL" id="LDPZ01000062">
    <property type="protein sequence ID" value="KTQ85294.1"/>
    <property type="molecule type" value="Genomic_DNA"/>
</dbReference>
<dbReference type="CDD" id="cd01949">
    <property type="entry name" value="GGDEF"/>
    <property type="match status" value="1"/>
</dbReference>
<dbReference type="InterPro" id="IPR000014">
    <property type="entry name" value="PAS"/>
</dbReference>
<dbReference type="NCBIfam" id="TIGR00229">
    <property type="entry name" value="sensory_box"/>
    <property type="match status" value="1"/>
</dbReference>
<feature type="domain" description="GGDEF" evidence="2">
    <location>
        <begin position="158"/>
        <end position="282"/>
    </location>
</feature>
<dbReference type="InterPro" id="IPR000160">
    <property type="entry name" value="GGDEF_dom"/>
</dbReference>
<dbReference type="NCBIfam" id="TIGR00254">
    <property type="entry name" value="GGDEF"/>
    <property type="match status" value="1"/>
</dbReference>
<dbReference type="PROSITE" id="PS50887">
    <property type="entry name" value="GGDEF"/>
    <property type="match status" value="1"/>
</dbReference>
<dbReference type="Gene3D" id="3.30.450.20">
    <property type="entry name" value="PAS domain"/>
    <property type="match status" value="1"/>
</dbReference>
<dbReference type="SMART" id="SM00267">
    <property type="entry name" value="GGDEF"/>
    <property type="match status" value="1"/>
</dbReference>
<proteinExistence type="predicted"/>
<evidence type="ECO:0000259" key="1">
    <source>
        <dbReference type="PROSITE" id="PS50113"/>
    </source>
</evidence>
<accession>A0A175R3M0</accession>
<dbReference type="PROSITE" id="PS50113">
    <property type="entry name" value="PAC"/>
    <property type="match status" value="1"/>
</dbReference>
<evidence type="ECO:0000259" key="2">
    <source>
        <dbReference type="PROSITE" id="PS50887"/>
    </source>
</evidence>
<dbReference type="STRING" id="401562.NS365_07645"/>
<dbReference type="AlphaFoldDB" id="A0A175R3M0"/>
<sequence>MSKINVDSLAVPAFSVAITNDGVLRYDGINDILCQISGLTKEMFIGKTAAEFMSFEGAQAWEANYRRCLASGVMDEYEELAETPSGLRWWRTILSPVVDETGKIIQLLGLSADINDRKRAEIELQAAVFIDIVTGIANRRRFDLDLAAAMAQSMDSGVPFTLILADLDRFKSINDTFGHAVGDEVLRQTAVRLRSGVRERDRIARVGGDEFAAILSSATDGAVAVALDRISRQFMRPIEFGETSVPVGVSLGAALWKPSMTADDLRAAADAAMYDTKRDRAA</sequence>
<dbReference type="InterPro" id="IPR013656">
    <property type="entry name" value="PAS_4"/>
</dbReference>
<dbReference type="InterPro" id="IPR029787">
    <property type="entry name" value="Nucleotide_cyclase"/>
</dbReference>
<dbReference type="CDD" id="cd00130">
    <property type="entry name" value="PAS"/>
    <property type="match status" value="1"/>
</dbReference>
<evidence type="ECO:0008006" key="5">
    <source>
        <dbReference type="Google" id="ProtNLM"/>
    </source>
</evidence>
<protein>
    <recommendedName>
        <fullName evidence="5">Diguanylate cyclase</fullName>
    </recommendedName>
</protein>
<dbReference type="Pfam" id="PF08448">
    <property type="entry name" value="PAS_4"/>
    <property type="match status" value="1"/>
</dbReference>
<gene>
    <name evidence="3" type="ORF">NS226_20335</name>
</gene>
<name>A0A175R3M0_9HYPH</name>
<dbReference type="InterPro" id="IPR000700">
    <property type="entry name" value="PAS-assoc_C"/>
</dbReference>
<dbReference type="SUPFAM" id="SSF55073">
    <property type="entry name" value="Nucleotide cyclase"/>
    <property type="match status" value="1"/>
</dbReference>
<evidence type="ECO:0000313" key="4">
    <source>
        <dbReference type="Proteomes" id="UP000078272"/>
    </source>
</evidence>
<dbReference type="InterPro" id="IPR035965">
    <property type="entry name" value="PAS-like_dom_sf"/>
</dbReference>
<dbReference type="Gene3D" id="3.30.70.270">
    <property type="match status" value="1"/>
</dbReference>
<evidence type="ECO:0000313" key="3">
    <source>
        <dbReference type="EMBL" id="KTQ85294.1"/>
    </source>
</evidence>
<feature type="domain" description="PAC" evidence="1">
    <location>
        <begin position="75"/>
        <end position="126"/>
    </location>
</feature>
<dbReference type="PATRIC" id="fig|401562.3.peg.4497"/>
<dbReference type="PANTHER" id="PTHR44757">
    <property type="entry name" value="DIGUANYLATE CYCLASE DGCP"/>
    <property type="match status" value="1"/>
</dbReference>
<dbReference type="InterPro" id="IPR052155">
    <property type="entry name" value="Biofilm_reg_signaling"/>
</dbReference>
<dbReference type="Pfam" id="PF00990">
    <property type="entry name" value="GGDEF"/>
    <property type="match status" value="1"/>
</dbReference>
<reference evidence="3 4" key="1">
    <citation type="journal article" date="2016" name="Front. Microbiol.">
        <title>Genomic Resource of Rice Seed Associated Bacteria.</title>
        <authorList>
            <person name="Midha S."/>
            <person name="Bansal K."/>
            <person name="Sharma S."/>
            <person name="Kumar N."/>
            <person name="Patil P.P."/>
            <person name="Chaudhry V."/>
            <person name="Patil P.B."/>
        </authorList>
    </citation>
    <scope>NUCLEOTIDE SEQUENCE [LARGE SCALE GENOMIC DNA]</scope>
    <source>
        <strain evidence="3 4">NS226</strain>
    </source>
</reference>
<dbReference type="Proteomes" id="UP000078272">
    <property type="component" value="Unassembled WGS sequence"/>
</dbReference>
<dbReference type="InterPro" id="IPR043128">
    <property type="entry name" value="Rev_trsase/Diguanyl_cyclase"/>
</dbReference>
<dbReference type="PANTHER" id="PTHR44757:SF2">
    <property type="entry name" value="BIOFILM ARCHITECTURE MAINTENANCE PROTEIN MBAA"/>
    <property type="match status" value="1"/>
</dbReference>